<comment type="caution">
    <text evidence="2">The sequence shown here is derived from an EMBL/GenBank/DDBJ whole genome shotgun (WGS) entry which is preliminary data.</text>
</comment>
<evidence type="ECO:0000256" key="1">
    <source>
        <dbReference type="SAM" id="MobiDB-lite"/>
    </source>
</evidence>
<feature type="compositionally biased region" description="Basic and acidic residues" evidence="1">
    <location>
        <begin position="74"/>
        <end position="83"/>
    </location>
</feature>
<name>A0A7J6CU32_9TELE</name>
<organism evidence="2 3">
    <name type="scientific">Onychostoma macrolepis</name>
    <dbReference type="NCBI Taxonomy" id="369639"/>
    <lineage>
        <taxon>Eukaryota</taxon>
        <taxon>Metazoa</taxon>
        <taxon>Chordata</taxon>
        <taxon>Craniata</taxon>
        <taxon>Vertebrata</taxon>
        <taxon>Euteleostomi</taxon>
        <taxon>Actinopterygii</taxon>
        <taxon>Neopterygii</taxon>
        <taxon>Teleostei</taxon>
        <taxon>Ostariophysi</taxon>
        <taxon>Cypriniformes</taxon>
        <taxon>Cyprinidae</taxon>
        <taxon>Acrossocheilinae</taxon>
        <taxon>Onychostoma</taxon>
    </lineage>
</organism>
<dbReference type="AlphaFoldDB" id="A0A7J6CU32"/>
<dbReference type="CDD" id="cd19757">
    <property type="entry name" value="Bbox1"/>
    <property type="match status" value="1"/>
</dbReference>
<dbReference type="Proteomes" id="UP000579812">
    <property type="component" value="Unassembled WGS sequence"/>
</dbReference>
<evidence type="ECO:0000313" key="2">
    <source>
        <dbReference type="EMBL" id="KAF4110631.1"/>
    </source>
</evidence>
<gene>
    <name evidence="2" type="ORF">G5714_007662</name>
</gene>
<evidence type="ECO:0000313" key="3">
    <source>
        <dbReference type="Proteomes" id="UP000579812"/>
    </source>
</evidence>
<accession>A0A7J6CU32</accession>
<evidence type="ECO:0008006" key="4">
    <source>
        <dbReference type="Google" id="ProtNLM"/>
    </source>
</evidence>
<dbReference type="EMBL" id="JAAMOB010000007">
    <property type="protein sequence ID" value="KAF4110631.1"/>
    <property type="molecule type" value="Genomic_DNA"/>
</dbReference>
<feature type="region of interest" description="Disordered" evidence="1">
    <location>
        <begin position="118"/>
        <end position="138"/>
    </location>
</feature>
<feature type="region of interest" description="Disordered" evidence="1">
    <location>
        <begin position="68"/>
        <end position="91"/>
    </location>
</feature>
<keyword evidence="3" id="KW-1185">Reference proteome</keyword>
<sequence length="352" mass="39720">MSDSELQEQFMKLDNLVDHQELNDELQSLDDLLGELQEEEEAAPVKTPEPRVHWRKRDIDGNIVYARPRSSRNQSDKADHIQKTDPPINAPDTNCEVTFAPETVECFLQDLQHSLSDISDDEASPLGTSRDPLPASSSWSTRQSLFSERWRTEIPRLVNTAVAQGNVATRICQQCGSNPAAVWCCDCRPLSFFCAECDVSMHTRHVLHNRDATTPGFYQPLPPTTFVVDKALSHCGKFWFIPDKICGCSSESLRLSPGKTVAVITMNGRYDLSMPELSWAAGVVDLNRSDYWSATLHFATIYATDVFFSFEEMKMAAPRLSCQAFVRMLDQRTVRFGRTGKISTDSFQKSFF</sequence>
<proteinExistence type="predicted"/>
<dbReference type="OrthoDB" id="8872203at2759"/>
<protein>
    <recommendedName>
        <fullName evidence="4">CxC3 like cysteine cluster domain-containing protein</fullName>
    </recommendedName>
</protein>
<reference evidence="2 3" key="1">
    <citation type="submission" date="2020-04" db="EMBL/GenBank/DDBJ databases">
        <title>Chromosome-level genome assembly of a cyprinid fish Onychostoma macrolepis by integration of Nanopore Sequencing, Bionano and Hi-C technology.</title>
        <authorList>
            <person name="Wang D."/>
        </authorList>
    </citation>
    <scope>NUCLEOTIDE SEQUENCE [LARGE SCALE GENOMIC DNA]</scope>
    <source>
        <strain evidence="2">SWU-2019</strain>
        <tissue evidence="2">Muscle</tissue>
    </source>
</reference>